<dbReference type="InterPro" id="IPR036390">
    <property type="entry name" value="WH_DNA-bd_sf"/>
</dbReference>
<dbReference type="InterPro" id="IPR028978">
    <property type="entry name" value="Chorismate_lyase_/UTRA_dom_sf"/>
</dbReference>
<dbReference type="SUPFAM" id="SSF64288">
    <property type="entry name" value="Chorismate lyase-like"/>
    <property type="match status" value="1"/>
</dbReference>
<evidence type="ECO:0000256" key="2">
    <source>
        <dbReference type="ARBA" id="ARBA00023125"/>
    </source>
</evidence>
<dbReference type="EMBL" id="JAZBJP010000002">
    <property type="protein sequence ID" value="MEE4419558.1"/>
    <property type="molecule type" value="Genomic_DNA"/>
</dbReference>
<dbReference type="CDD" id="cd07377">
    <property type="entry name" value="WHTH_GntR"/>
    <property type="match status" value="1"/>
</dbReference>
<keyword evidence="1" id="KW-0805">Transcription regulation</keyword>
<keyword evidence="3" id="KW-0804">Transcription</keyword>
<organism evidence="5 6">
    <name type="scientific">Streptomyces bugieae</name>
    <dbReference type="NCBI Taxonomy" id="3098223"/>
    <lineage>
        <taxon>Bacteria</taxon>
        <taxon>Bacillati</taxon>
        <taxon>Actinomycetota</taxon>
        <taxon>Actinomycetes</taxon>
        <taxon>Kitasatosporales</taxon>
        <taxon>Streptomycetaceae</taxon>
        <taxon>Streptomyces</taxon>
    </lineage>
</organism>
<dbReference type="InterPro" id="IPR000524">
    <property type="entry name" value="Tscrpt_reg_HTH_GntR"/>
</dbReference>
<accession>A0ABU7NL20</accession>
<dbReference type="InterPro" id="IPR050679">
    <property type="entry name" value="Bact_HTH_transcr_reg"/>
</dbReference>
<gene>
    <name evidence="5" type="ORF">V2J85_09355</name>
</gene>
<evidence type="ECO:0000259" key="4">
    <source>
        <dbReference type="PROSITE" id="PS50949"/>
    </source>
</evidence>
<proteinExistence type="predicted"/>
<evidence type="ECO:0000256" key="1">
    <source>
        <dbReference type="ARBA" id="ARBA00023015"/>
    </source>
</evidence>
<dbReference type="Gene3D" id="1.10.10.10">
    <property type="entry name" value="Winged helix-like DNA-binding domain superfamily/Winged helix DNA-binding domain"/>
    <property type="match status" value="1"/>
</dbReference>
<reference evidence="5 6" key="1">
    <citation type="submission" date="2023-12" db="EMBL/GenBank/DDBJ databases">
        <title>30 novel species of actinomycetes from the DSMZ collection.</title>
        <authorList>
            <person name="Nouioui I."/>
        </authorList>
    </citation>
    <scope>NUCLEOTIDE SEQUENCE [LARGE SCALE GENOMIC DNA]</scope>
    <source>
        <strain evidence="5 6">DSM 41528</strain>
    </source>
</reference>
<keyword evidence="6" id="KW-1185">Reference proteome</keyword>
<dbReference type="Gene3D" id="3.40.1410.10">
    <property type="entry name" value="Chorismate lyase-like"/>
    <property type="match status" value="1"/>
</dbReference>
<dbReference type="SMART" id="SM00866">
    <property type="entry name" value="UTRA"/>
    <property type="match status" value="1"/>
</dbReference>
<dbReference type="InterPro" id="IPR036388">
    <property type="entry name" value="WH-like_DNA-bd_sf"/>
</dbReference>
<evidence type="ECO:0000256" key="3">
    <source>
        <dbReference type="ARBA" id="ARBA00023163"/>
    </source>
</evidence>
<dbReference type="RefSeq" id="WP_330821231.1">
    <property type="nucleotide sequence ID" value="NZ_JAZBJP010000002.1"/>
</dbReference>
<sequence length="252" mass="27603">MTGKKRDASVGYEAIADELRARIDSGDLPPGEKVPGEKELMAAYGVSRDTAYRALQVLRDHGITVSSQGAPTRVRKFERIRRPANARLSAEVWGAGRSMWELDVVDKKPTALDVEVTRVKADDRVAKMLQVEPGTALVQRSRRYAVDGKPVLKAISHIPAEIADGTPIAETDTGAGGTYARLKELGHAPTVFREEVRSRMPNKAEKEQLDLARGTPVILIDRYAAEEGGRIVEINQMVLDSGSYVLEYVIPA</sequence>
<dbReference type="PANTHER" id="PTHR44846">
    <property type="entry name" value="MANNOSYL-D-GLYCERATE TRANSPORT/METABOLISM SYSTEM REPRESSOR MNGR-RELATED"/>
    <property type="match status" value="1"/>
</dbReference>
<dbReference type="SUPFAM" id="SSF46785">
    <property type="entry name" value="Winged helix' DNA-binding domain"/>
    <property type="match status" value="1"/>
</dbReference>
<dbReference type="SMART" id="SM00345">
    <property type="entry name" value="HTH_GNTR"/>
    <property type="match status" value="1"/>
</dbReference>
<dbReference type="PANTHER" id="PTHR44846:SF17">
    <property type="entry name" value="GNTR-FAMILY TRANSCRIPTIONAL REGULATOR"/>
    <property type="match status" value="1"/>
</dbReference>
<comment type="caution">
    <text evidence="5">The sequence shown here is derived from an EMBL/GenBank/DDBJ whole genome shotgun (WGS) entry which is preliminary data.</text>
</comment>
<evidence type="ECO:0000313" key="5">
    <source>
        <dbReference type="EMBL" id="MEE4419558.1"/>
    </source>
</evidence>
<dbReference type="PRINTS" id="PR00035">
    <property type="entry name" value="HTHGNTR"/>
</dbReference>
<dbReference type="InterPro" id="IPR011663">
    <property type="entry name" value="UTRA"/>
</dbReference>
<dbReference type="Pfam" id="PF07702">
    <property type="entry name" value="UTRA"/>
    <property type="match status" value="1"/>
</dbReference>
<dbReference type="Proteomes" id="UP001307760">
    <property type="component" value="Unassembled WGS sequence"/>
</dbReference>
<protein>
    <submittedName>
        <fullName evidence="5">GntR family transcriptional regulator</fullName>
    </submittedName>
</protein>
<feature type="domain" description="HTH gntR-type" evidence="4">
    <location>
        <begin position="9"/>
        <end position="77"/>
    </location>
</feature>
<evidence type="ECO:0000313" key="6">
    <source>
        <dbReference type="Proteomes" id="UP001307760"/>
    </source>
</evidence>
<name>A0ABU7NL20_9ACTN</name>
<dbReference type="Pfam" id="PF00392">
    <property type="entry name" value="GntR"/>
    <property type="match status" value="1"/>
</dbReference>
<dbReference type="PROSITE" id="PS50949">
    <property type="entry name" value="HTH_GNTR"/>
    <property type="match status" value="1"/>
</dbReference>
<keyword evidence="2" id="KW-0238">DNA-binding</keyword>